<dbReference type="Proteomes" id="UP000248132">
    <property type="component" value="Unassembled WGS sequence"/>
</dbReference>
<protein>
    <submittedName>
        <fullName evidence="1">Uncharacterized protein</fullName>
    </submittedName>
</protein>
<proteinExistence type="predicted"/>
<keyword evidence="2" id="KW-1185">Reference proteome</keyword>
<evidence type="ECO:0000313" key="1">
    <source>
        <dbReference type="EMBL" id="PYG86573.1"/>
    </source>
</evidence>
<accession>A0A318XJQ9</accession>
<gene>
    <name evidence="1" type="ORF">LY28_03001</name>
</gene>
<name>A0A318XJQ9_9FIRM</name>
<organism evidence="1 2">
    <name type="scientific">Ruminiclostridium sufflavum DSM 19573</name>
    <dbReference type="NCBI Taxonomy" id="1121337"/>
    <lineage>
        <taxon>Bacteria</taxon>
        <taxon>Bacillati</taxon>
        <taxon>Bacillota</taxon>
        <taxon>Clostridia</taxon>
        <taxon>Eubacteriales</taxon>
        <taxon>Oscillospiraceae</taxon>
        <taxon>Ruminiclostridium</taxon>
    </lineage>
</organism>
<dbReference type="AlphaFoldDB" id="A0A318XJQ9"/>
<comment type="caution">
    <text evidence="1">The sequence shown here is derived from an EMBL/GenBank/DDBJ whole genome shotgun (WGS) entry which is preliminary data.</text>
</comment>
<reference evidence="1 2" key="1">
    <citation type="submission" date="2018-06" db="EMBL/GenBank/DDBJ databases">
        <title>Genomic Encyclopedia of Type Strains, Phase I: the one thousand microbial genomes (KMG-I) project.</title>
        <authorList>
            <person name="Kyrpides N."/>
        </authorList>
    </citation>
    <scope>NUCLEOTIDE SEQUENCE [LARGE SCALE GENOMIC DNA]</scope>
    <source>
        <strain evidence="1 2">DSM 19573</strain>
    </source>
</reference>
<evidence type="ECO:0000313" key="2">
    <source>
        <dbReference type="Proteomes" id="UP000248132"/>
    </source>
</evidence>
<dbReference type="EMBL" id="QKMR01000020">
    <property type="protein sequence ID" value="PYG86573.1"/>
    <property type="molecule type" value="Genomic_DNA"/>
</dbReference>
<sequence length="56" mass="6501">MGRRNESPEKKKRRALIGDDLASIKWTARITIYLINSYNTYDISFSMNGGIYPFVE</sequence>